<proteinExistence type="predicted"/>
<evidence type="ECO:0000259" key="6">
    <source>
        <dbReference type="PROSITE" id="PS50977"/>
    </source>
</evidence>
<sequence>MRDAEGHARPGPPYLRIAAELRGRIESGELRPGDRLPSTRQLIRDRGVAMATATKALSLLQREGLAEAVPGVGTVVRRIPSLAKQTPRAAPPDSALTRQRIVRTGIAVADAEGLRAVSMRRVGAELGVGAMALYRHVADKEQLCVLMTDAAFGEHRLPEPGPPDWRSRLETGARWQWRIYRRHPWAAPLVASLIDPPLLPNAMAHVEWQLAVLRDLGLDPVILMRLMISLAGYVTGIALSRVAEVTGSGSAAFRRASDDAAAEQIVGSGRFPLIAAFEVNRRELDDIDALFEFGLQRQLDGIAAYLEREAENNSGAL</sequence>
<dbReference type="InterPro" id="IPR001647">
    <property type="entry name" value="HTH_TetR"/>
</dbReference>
<comment type="caution">
    <text evidence="7">The sequence shown here is derived from an EMBL/GenBank/DDBJ whole genome shotgun (WGS) entry which is preliminary data.</text>
</comment>
<feature type="domain" description="HTH tetR-type" evidence="6">
    <location>
        <begin position="95"/>
        <end position="155"/>
    </location>
</feature>
<organism evidence="7 8">
    <name type="scientific">Nocardia mexicana</name>
    <dbReference type="NCBI Taxonomy" id="279262"/>
    <lineage>
        <taxon>Bacteria</taxon>
        <taxon>Bacillati</taxon>
        <taxon>Actinomycetota</taxon>
        <taxon>Actinomycetes</taxon>
        <taxon>Mycobacteriales</taxon>
        <taxon>Nocardiaceae</taxon>
        <taxon>Nocardia</taxon>
    </lineage>
</organism>
<dbReference type="InterPro" id="IPR009057">
    <property type="entry name" value="Homeodomain-like_sf"/>
</dbReference>
<dbReference type="SUPFAM" id="SSF46785">
    <property type="entry name" value="Winged helix' DNA-binding domain"/>
    <property type="match status" value="1"/>
</dbReference>
<keyword evidence="1" id="KW-0805">Transcription regulation</keyword>
<reference evidence="7 8" key="1">
    <citation type="submission" date="2018-07" db="EMBL/GenBank/DDBJ databases">
        <title>Genomic Encyclopedia of Type Strains, Phase IV (KMG-IV): sequencing the most valuable type-strain genomes for metagenomic binning, comparative biology and taxonomic classification.</title>
        <authorList>
            <person name="Goeker M."/>
        </authorList>
    </citation>
    <scope>NUCLEOTIDE SEQUENCE [LARGE SCALE GENOMIC DNA]</scope>
    <source>
        <strain evidence="7 8">DSM 44952</strain>
    </source>
</reference>
<keyword evidence="2 4" id="KW-0238">DNA-binding</keyword>
<keyword evidence="8" id="KW-1185">Reference proteome</keyword>
<feature type="DNA-binding region" description="H-T-H motif" evidence="4">
    <location>
        <begin position="118"/>
        <end position="137"/>
    </location>
</feature>
<dbReference type="PANTHER" id="PTHR44846">
    <property type="entry name" value="MANNOSYL-D-GLYCERATE TRANSPORT/METABOLISM SYSTEM REPRESSOR MNGR-RELATED"/>
    <property type="match status" value="1"/>
</dbReference>
<protein>
    <submittedName>
        <fullName evidence="7">TetR family transcriptional regulator</fullName>
    </submittedName>
</protein>
<evidence type="ECO:0000313" key="7">
    <source>
        <dbReference type="EMBL" id="RDI49013.1"/>
    </source>
</evidence>
<dbReference type="InterPro" id="IPR036390">
    <property type="entry name" value="WH_DNA-bd_sf"/>
</dbReference>
<dbReference type="InterPro" id="IPR050679">
    <property type="entry name" value="Bact_HTH_transcr_reg"/>
</dbReference>
<dbReference type="RefSeq" id="WP_068013617.1">
    <property type="nucleotide sequence ID" value="NZ_QQAZ01000007.1"/>
</dbReference>
<dbReference type="CDD" id="cd07377">
    <property type="entry name" value="WHTH_GntR"/>
    <property type="match status" value="1"/>
</dbReference>
<dbReference type="InterPro" id="IPR036271">
    <property type="entry name" value="Tet_transcr_reg_TetR-rel_C_sf"/>
</dbReference>
<dbReference type="GO" id="GO:0003677">
    <property type="term" value="F:DNA binding"/>
    <property type="evidence" value="ECO:0007669"/>
    <property type="project" value="UniProtKB-UniRule"/>
</dbReference>
<dbReference type="GO" id="GO:0003700">
    <property type="term" value="F:DNA-binding transcription factor activity"/>
    <property type="evidence" value="ECO:0007669"/>
    <property type="project" value="InterPro"/>
</dbReference>
<evidence type="ECO:0000313" key="8">
    <source>
        <dbReference type="Proteomes" id="UP000255355"/>
    </source>
</evidence>
<dbReference type="SUPFAM" id="SSF48498">
    <property type="entry name" value="Tetracyclin repressor-like, C-terminal domain"/>
    <property type="match status" value="1"/>
</dbReference>
<evidence type="ECO:0000259" key="5">
    <source>
        <dbReference type="PROSITE" id="PS50949"/>
    </source>
</evidence>
<evidence type="ECO:0000256" key="2">
    <source>
        <dbReference type="ARBA" id="ARBA00023125"/>
    </source>
</evidence>
<dbReference type="Pfam" id="PF02909">
    <property type="entry name" value="TetR_C_1"/>
    <property type="match status" value="1"/>
</dbReference>
<dbReference type="OrthoDB" id="2570341at2"/>
<dbReference type="SUPFAM" id="SSF46689">
    <property type="entry name" value="Homeodomain-like"/>
    <property type="match status" value="1"/>
</dbReference>
<dbReference type="InterPro" id="IPR004111">
    <property type="entry name" value="Repressor_TetR_C"/>
</dbReference>
<dbReference type="GO" id="GO:0045892">
    <property type="term" value="P:negative regulation of DNA-templated transcription"/>
    <property type="evidence" value="ECO:0007669"/>
    <property type="project" value="InterPro"/>
</dbReference>
<dbReference type="STRING" id="1210089.GCA_001613165_00628"/>
<dbReference type="Pfam" id="PF00392">
    <property type="entry name" value="GntR"/>
    <property type="match status" value="1"/>
</dbReference>
<dbReference type="Gene3D" id="1.10.10.10">
    <property type="entry name" value="Winged helix-like DNA-binding domain superfamily/Winged helix DNA-binding domain"/>
    <property type="match status" value="1"/>
</dbReference>
<dbReference type="PROSITE" id="PS50949">
    <property type="entry name" value="HTH_GNTR"/>
    <property type="match status" value="1"/>
</dbReference>
<evidence type="ECO:0000256" key="1">
    <source>
        <dbReference type="ARBA" id="ARBA00023015"/>
    </source>
</evidence>
<evidence type="ECO:0000256" key="4">
    <source>
        <dbReference type="PROSITE-ProRule" id="PRU00335"/>
    </source>
</evidence>
<keyword evidence="3" id="KW-0804">Transcription</keyword>
<dbReference type="InterPro" id="IPR036388">
    <property type="entry name" value="WH-like_DNA-bd_sf"/>
</dbReference>
<dbReference type="Pfam" id="PF00440">
    <property type="entry name" value="TetR_N"/>
    <property type="match status" value="1"/>
</dbReference>
<dbReference type="PANTHER" id="PTHR44846:SF17">
    <property type="entry name" value="GNTR-FAMILY TRANSCRIPTIONAL REGULATOR"/>
    <property type="match status" value="1"/>
</dbReference>
<dbReference type="Gene3D" id="1.10.357.10">
    <property type="entry name" value="Tetracycline Repressor, domain 2"/>
    <property type="match status" value="1"/>
</dbReference>
<evidence type="ECO:0000256" key="3">
    <source>
        <dbReference type="ARBA" id="ARBA00023163"/>
    </source>
</evidence>
<dbReference type="InterPro" id="IPR000524">
    <property type="entry name" value="Tscrpt_reg_HTH_GntR"/>
</dbReference>
<feature type="domain" description="HTH gntR-type" evidence="5">
    <location>
        <begin position="11"/>
        <end position="79"/>
    </location>
</feature>
<dbReference type="SMART" id="SM00345">
    <property type="entry name" value="HTH_GNTR"/>
    <property type="match status" value="1"/>
</dbReference>
<dbReference type="Gene3D" id="1.10.10.60">
    <property type="entry name" value="Homeodomain-like"/>
    <property type="match status" value="1"/>
</dbReference>
<dbReference type="PROSITE" id="PS50977">
    <property type="entry name" value="HTH_TETR_2"/>
    <property type="match status" value="1"/>
</dbReference>
<name>A0A370H0F2_9NOCA</name>
<gene>
    <name evidence="7" type="ORF">DFR68_107138</name>
</gene>
<dbReference type="Proteomes" id="UP000255355">
    <property type="component" value="Unassembled WGS sequence"/>
</dbReference>
<accession>A0A370H0F2</accession>
<dbReference type="AlphaFoldDB" id="A0A370H0F2"/>
<dbReference type="EMBL" id="QQAZ01000007">
    <property type="protein sequence ID" value="RDI49013.1"/>
    <property type="molecule type" value="Genomic_DNA"/>
</dbReference>